<reference evidence="3" key="2">
    <citation type="submission" date="2020-05" db="UniProtKB">
        <authorList>
            <consortium name="EnsemblMetazoa"/>
        </authorList>
    </citation>
    <scope>IDENTIFICATION</scope>
    <source>
        <strain evidence="3">A-37</strain>
    </source>
</reference>
<evidence type="ECO:0000256" key="1">
    <source>
        <dbReference type="ARBA" id="ARBA00004123"/>
    </source>
</evidence>
<feature type="compositionally biased region" description="Basic and acidic residues" evidence="2">
    <location>
        <begin position="9"/>
        <end position="27"/>
    </location>
</feature>
<organism evidence="3 4">
    <name type="scientific">Anopheles culicifacies</name>
    <dbReference type="NCBI Taxonomy" id="139723"/>
    <lineage>
        <taxon>Eukaryota</taxon>
        <taxon>Metazoa</taxon>
        <taxon>Ecdysozoa</taxon>
        <taxon>Arthropoda</taxon>
        <taxon>Hexapoda</taxon>
        <taxon>Insecta</taxon>
        <taxon>Pterygota</taxon>
        <taxon>Neoptera</taxon>
        <taxon>Endopterygota</taxon>
        <taxon>Diptera</taxon>
        <taxon>Nematocera</taxon>
        <taxon>Culicoidea</taxon>
        <taxon>Culicidae</taxon>
        <taxon>Anophelinae</taxon>
        <taxon>Anopheles</taxon>
        <taxon>culicifacies species complex</taxon>
    </lineage>
</organism>
<dbReference type="InterPro" id="IPR036388">
    <property type="entry name" value="WH-like_DNA-bd_sf"/>
</dbReference>
<feature type="compositionally biased region" description="Basic and acidic residues" evidence="2">
    <location>
        <begin position="140"/>
        <end position="149"/>
    </location>
</feature>
<dbReference type="InterPro" id="IPR036397">
    <property type="entry name" value="RNaseH_sf"/>
</dbReference>
<evidence type="ECO:0000313" key="3">
    <source>
        <dbReference type="EnsemblMetazoa" id="ACUA024160-PA"/>
    </source>
</evidence>
<dbReference type="GO" id="GO:0005634">
    <property type="term" value="C:nucleus"/>
    <property type="evidence" value="ECO:0007669"/>
    <property type="project" value="UniProtKB-SubCell"/>
</dbReference>
<dbReference type="VEuPathDB" id="VectorBase:ACUA024160"/>
<dbReference type="Gene3D" id="1.10.10.10">
    <property type="entry name" value="Winged helix-like DNA-binding domain superfamily/Winged helix DNA-binding domain"/>
    <property type="match status" value="1"/>
</dbReference>
<proteinExistence type="predicted"/>
<dbReference type="Gene3D" id="3.30.420.10">
    <property type="entry name" value="Ribonuclease H-like superfamily/Ribonuclease H"/>
    <property type="match status" value="1"/>
</dbReference>
<dbReference type="EnsemblMetazoa" id="ACUA024160-RA">
    <property type="protein sequence ID" value="ACUA024160-PA"/>
    <property type="gene ID" value="ACUA024160"/>
</dbReference>
<dbReference type="SUPFAM" id="SSF46689">
    <property type="entry name" value="Homeodomain-like"/>
    <property type="match status" value="1"/>
</dbReference>
<dbReference type="InterPro" id="IPR009057">
    <property type="entry name" value="Homeodomain-like_sf"/>
</dbReference>
<feature type="region of interest" description="Disordered" evidence="2">
    <location>
        <begin position="1"/>
        <end position="40"/>
    </location>
</feature>
<dbReference type="STRING" id="139723.A0A182MQY8"/>
<reference evidence="4" key="1">
    <citation type="submission" date="2013-09" db="EMBL/GenBank/DDBJ databases">
        <title>The Genome Sequence of Anopheles culicifacies species A.</title>
        <authorList>
            <consortium name="The Broad Institute Genomics Platform"/>
            <person name="Neafsey D.E."/>
            <person name="Besansky N."/>
            <person name="Howell P."/>
            <person name="Walton C."/>
            <person name="Young S.K."/>
            <person name="Zeng Q."/>
            <person name="Gargeya S."/>
            <person name="Fitzgerald M."/>
            <person name="Haas B."/>
            <person name="Abouelleil A."/>
            <person name="Allen A.W."/>
            <person name="Alvarado L."/>
            <person name="Arachchi H.M."/>
            <person name="Berlin A.M."/>
            <person name="Chapman S.B."/>
            <person name="Gainer-Dewar J."/>
            <person name="Goldberg J."/>
            <person name="Griggs A."/>
            <person name="Gujja S."/>
            <person name="Hansen M."/>
            <person name="Howarth C."/>
            <person name="Imamovic A."/>
            <person name="Ireland A."/>
            <person name="Larimer J."/>
            <person name="McCowan C."/>
            <person name="Murphy C."/>
            <person name="Pearson M."/>
            <person name="Poon T.W."/>
            <person name="Priest M."/>
            <person name="Roberts A."/>
            <person name="Saif S."/>
            <person name="Shea T."/>
            <person name="Sisk P."/>
            <person name="Sykes S."/>
            <person name="Wortman J."/>
            <person name="Nusbaum C."/>
            <person name="Birren B."/>
        </authorList>
    </citation>
    <scope>NUCLEOTIDE SEQUENCE [LARGE SCALE GENOMIC DNA]</scope>
    <source>
        <strain evidence="4">A-37</strain>
    </source>
</reference>
<evidence type="ECO:0000313" key="4">
    <source>
        <dbReference type="Proteomes" id="UP000075883"/>
    </source>
</evidence>
<name>A0A182MQY8_9DIPT</name>
<keyword evidence="4" id="KW-1185">Reference proteome</keyword>
<evidence type="ECO:0000256" key="2">
    <source>
        <dbReference type="SAM" id="MobiDB-lite"/>
    </source>
</evidence>
<evidence type="ECO:0008006" key="5">
    <source>
        <dbReference type="Google" id="ProtNLM"/>
    </source>
</evidence>
<protein>
    <recommendedName>
        <fullName evidence="5">Tc1-like transposase DDE domain-containing protein</fullName>
    </recommendedName>
</protein>
<feature type="region of interest" description="Disordered" evidence="2">
    <location>
        <begin position="96"/>
        <end position="149"/>
    </location>
</feature>
<accession>A0A182MQY8</accession>
<sequence length="464" mass="52897">MPVQLQLDKGTKDNEKEQKEDKPKELFHGANDQTKTYHDQDMDIEPIRFIAQDNLNDDEDVTYVKTDSIAITKPSQPIPFGSKNTNSVLQQRSMQGRNIHDTGAPKTLKLMPVYSKSNQKEKEPPKMTKKRNNPPSTKPSTERRVSNTEREQIVAKYESGMELKTISDMLNIPKHSVNNVLLKYKKTGEATIPSRVKDPQIPLDVMLSIQLWMKDDCNVTLTQLAEKVWTTYSMRVSKDSIARSLIGFNYFFNRVHTFPKQRSKNTSPEQIKEYAASFSAVPESVSKAGIIFLDVAALNVTFKANTKERLQHKCFYILCAMNESGVLHYRSQPANISNDAATNFVNVLKVKLRALHIEESVVVIGNAANQRYSKLQDTIGYYKCNAMFMPTNAAYLNPVQYLFKNFKTIIRRANPLTVDGLMQAVESVPSLIGEHDCQNWFELMWSYVPRCVEGETMDDFDVQD</sequence>
<dbReference type="Proteomes" id="UP000075883">
    <property type="component" value="Unassembled WGS sequence"/>
</dbReference>
<dbReference type="GO" id="GO:0003676">
    <property type="term" value="F:nucleic acid binding"/>
    <property type="evidence" value="ECO:0007669"/>
    <property type="project" value="InterPro"/>
</dbReference>
<dbReference type="AlphaFoldDB" id="A0A182MQY8"/>
<dbReference type="EMBL" id="AXCM01008195">
    <property type="status" value="NOT_ANNOTATED_CDS"/>
    <property type="molecule type" value="Genomic_DNA"/>
</dbReference>
<comment type="subcellular location">
    <subcellularLocation>
        <location evidence="1">Nucleus</location>
    </subcellularLocation>
</comment>